<dbReference type="GeneID" id="92354161"/>
<name>A0AAT9GRH1_9CREN</name>
<sequence>MYINAVRLIPNLDVLTVYYVDPSKVPRQDITMIGSKINKSSSSLVATVFTNDYNEDIKAGIYFTSANGELSEQELQQFPEIKDAVKKQYDSNSIIASRLLINKLKKDFRNNEKLRQYECQKKVIGSDLCLEFTHQQAVDLEISDGYFDSFCGKYPCLCGEKKDNLCQVVKRFTFNIMQSEIRDEKLLHLVINLSYGINMELNLEYILSILGKEGKIDSLKGVKVNFLADPNSKNKVYTIERIEENRIVLSSPDDENNQISIPIDPKMWKNKYLIKINPNFKRSRLFIQNNLCKNFDAFRRDLGMLITPRKFYKIMLDEKNLERLSNLLKDLMVIGGVRYDIPTKLEVIE</sequence>
<gene>
    <name evidence="1" type="ORF">SJAV_12280</name>
</gene>
<evidence type="ECO:0000313" key="1">
    <source>
        <dbReference type="EMBL" id="BFH73284.1"/>
    </source>
</evidence>
<dbReference type="AlphaFoldDB" id="A0AAT9GRH1"/>
<dbReference type="KEGG" id="sjv:SJAV_12280"/>
<organism evidence="1">
    <name type="scientific">Sulfurisphaera javensis</name>
    <dbReference type="NCBI Taxonomy" id="2049879"/>
    <lineage>
        <taxon>Archaea</taxon>
        <taxon>Thermoproteota</taxon>
        <taxon>Thermoprotei</taxon>
        <taxon>Sulfolobales</taxon>
        <taxon>Sulfolobaceae</taxon>
        <taxon>Sulfurisphaera</taxon>
    </lineage>
</organism>
<dbReference type="RefSeq" id="WP_369611434.1">
    <property type="nucleotide sequence ID" value="NZ_AP031322.1"/>
</dbReference>
<protein>
    <submittedName>
        <fullName evidence="1">Uncharacterized protein</fullName>
    </submittedName>
</protein>
<proteinExistence type="predicted"/>
<accession>A0AAT9GRH1</accession>
<dbReference type="EMBL" id="AP031322">
    <property type="protein sequence ID" value="BFH73284.1"/>
    <property type="molecule type" value="Genomic_DNA"/>
</dbReference>
<reference evidence="1" key="1">
    <citation type="submission" date="2024-03" db="EMBL/GenBank/DDBJ databases">
        <title>Complete genome sequence of Sulfurisphaera javensis strain KD-1.</title>
        <authorList>
            <person name="Sakai H."/>
            <person name="Nur N."/>
            <person name="Suwanto A."/>
            <person name="Kurosawa N."/>
        </authorList>
    </citation>
    <scope>NUCLEOTIDE SEQUENCE</scope>
    <source>
        <strain evidence="1">KD-1</strain>
    </source>
</reference>